<protein>
    <recommendedName>
        <fullName evidence="8">C3H1-type domain-containing protein</fullName>
    </recommendedName>
</protein>
<evidence type="ECO:0000256" key="4">
    <source>
        <dbReference type="ARBA" id="ARBA00022833"/>
    </source>
</evidence>
<dbReference type="GO" id="GO:0101031">
    <property type="term" value="C:protein folding chaperone complex"/>
    <property type="evidence" value="ECO:0007669"/>
    <property type="project" value="TreeGrafter"/>
</dbReference>
<dbReference type="SMART" id="SM00356">
    <property type="entry name" value="ZnF_C3H1"/>
    <property type="match status" value="2"/>
</dbReference>
<evidence type="ECO:0000313" key="9">
    <source>
        <dbReference type="EMBL" id="KAG7093813.1"/>
    </source>
</evidence>
<feature type="compositionally biased region" description="Polar residues" evidence="7">
    <location>
        <begin position="8"/>
        <end position="24"/>
    </location>
</feature>
<gene>
    <name evidence="9" type="ORF">E1B28_007454</name>
</gene>
<evidence type="ECO:0000256" key="1">
    <source>
        <dbReference type="ARBA" id="ARBA00022723"/>
    </source>
</evidence>
<dbReference type="PROSITE" id="PS50005">
    <property type="entry name" value="TPR"/>
    <property type="match status" value="1"/>
</dbReference>
<name>A0A9P7UTT0_9AGAR</name>
<evidence type="ECO:0000313" key="10">
    <source>
        <dbReference type="Proteomes" id="UP001049176"/>
    </source>
</evidence>
<feature type="repeat" description="TPR" evidence="5">
    <location>
        <begin position="97"/>
        <end position="130"/>
    </location>
</feature>
<reference evidence="9" key="1">
    <citation type="journal article" date="2021" name="Genome Biol. Evol.">
        <title>The assembled and annotated genome of the fairy-ring fungus Marasmius oreades.</title>
        <authorList>
            <person name="Hiltunen M."/>
            <person name="Ament-Velasquez S.L."/>
            <person name="Johannesson H."/>
        </authorList>
    </citation>
    <scope>NUCLEOTIDE SEQUENCE</scope>
    <source>
        <strain evidence="9">03SP1</strain>
    </source>
</reference>
<proteinExistence type="predicted"/>
<dbReference type="InterPro" id="IPR051966">
    <property type="entry name" value="RPAP3"/>
</dbReference>
<feature type="region of interest" description="Disordered" evidence="7">
    <location>
        <begin position="1"/>
        <end position="43"/>
    </location>
</feature>
<dbReference type="SMART" id="SM00028">
    <property type="entry name" value="TPR"/>
    <property type="match status" value="3"/>
</dbReference>
<dbReference type="GO" id="GO:0008270">
    <property type="term" value="F:zinc ion binding"/>
    <property type="evidence" value="ECO:0007669"/>
    <property type="project" value="UniProtKB-KW"/>
</dbReference>
<dbReference type="InterPro" id="IPR036855">
    <property type="entry name" value="Znf_CCCH_sf"/>
</dbReference>
<dbReference type="RefSeq" id="XP_043010283.1">
    <property type="nucleotide sequence ID" value="XM_043152197.1"/>
</dbReference>
<dbReference type="InterPro" id="IPR011990">
    <property type="entry name" value="TPR-like_helical_dom_sf"/>
</dbReference>
<dbReference type="AlphaFoldDB" id="A0A9P7UTT0"/>
<evidence type="ECO:0000256" key="6">
    <source>
        <dbReference type="PROSITE-ProRule" id="PRU00723"/>
    </source>
</evidence>
<dbReference type="Pfam" id="PF14559">
    <property type="entry name" value="TPR_19"/>
    <property type="match status" value="1"/>
</dbReference>
<dbReference type="Gene3D" id="1.25.40.10">
    <property type="entry name" value="Tetratricopeptide repeat domain"/>
    <property type="match status" value="1"/>
</dbReference>
<dbReference type="Proteomes" id="UP001049176">
    <property type="component" value="Chromosome 4"/>
</dbReference>
<sequence length="654" mass="73577">MPRPPKSKSYSRGQKRPTASSLSPLNLRPVDSSTSNTENTNKRLVAERAQIRESRARQRAEARNKLKQEGNDLFKQARYSEAAKKYEQAVNLGGKKPVLLTNLAATYLKLGLFDQAEEIATEALIHDPSNVEARYRRALARKEQRRAIGAIIDFETILRFDPGIPDVASELRATRVLEQGENSFSDDQFTESEYEWPPYDKDDRAEVTSDSGSSDCEHSGNGISCKYYNQGRCTRGNECLYSHAPDDRSIRDRLGRNVCLFHILDCCEFGAKCMYSHDKAYLPDKGWWKNEELVEALFQEVLMVRLHIPHGEDERQVVDMIHKLISSSRLNPPRDIDTIRTRGTWGHNLNLLHKAREEGESFVNALVAVATSPGYVMVLSLRCENWIQDNKQFVCTLREKVHIKQVFTAKMALSFMNSRDLWGIFITDFGIADAENSRLLNKIVEYAKAGGLVAVGGLFSRHMSNPRLQLFFRAWGLPWDLGACDGTSATFERNPASEMVQKNPSLPSSSNMKAVHLRGVAKECAVYLSNPCSALPTNDIKRTEEFAVVRTRIGKGYFGYIGGNEEGVSVTILLAMLGLLDDTTENSGLPDLVRGHVQNLLQPRNPLYDDSRRVRRAGRKAWSNTLTEGLLDAGMDRYEIRDLVRAGSGPSFDF</sequence>
<dbReference type="SUPFAM" id="SSF48452">
    <property type="entry name" value="TPR-like"/>
    <property type="match status" value="1"/>
</dbReference>
<evidence type="ECO:0000256" key="2">
    <source>
        <dbReference type="ARBA" id="ARBA00022771"/>
    </source>
</evidence>
<evidence type="ECO:0000259" key="8">
    <source>
        <dbReference type="PROSITE" id="PS50103"/>
    </source>
</evidence>
<dbReference type="Gene3D" id="3.30.1370.210">
    <property type="match status" value="1"/>
</dbReference>
<dbReference type="PROSITE" id="PS50103">
    <property type="entry name" value="ZF_C3H1"/>
    <property type="match status" value="2"/>
</dbReference>
<evidence type="ECO:0000256" key="3">
    <source>
        <dbReference type="ARBA" id="ARBA00022803"/>
    </source>
</evidence>
<dbReference type="InterPro" id="IPR019734">
    <property type="entry name" value="TPR_rpt"/>
</dbReference>
<accession>A0A9P7UTT0</accession>
<dbReference type="PANTHER" id="PTHR46423">
    <property type="entry name" value="RNA POLYMERASE II-ASSOCIATED PROTEIN 3"/>
    <property type="match status" value="1"/>
</dbReference>
<dbReference type="PANTHER" id="PTHR46423:SF1">
    <property type="entry name" value="RNA POLYMERASE II-ASSOCIATED PROTEIN 3"/>
    <property type="match status" value="1"/>
</dbReference>
<feature type="domain" description="C3H1-type" evidence="8">
    <location>
        <begin position="219"/>
        <end position="246"/>
    </location>
</feature>
<feature type="zinc finger region" description="C3H1-type" evidence="6">
    <location>
        <begin position="219"/>
        <end position="246"/>
    </location>
</feature>
<dbReference type="EMBL" id="CM032184">
    <property type="protein sequence ID" value="KAG7093813.1"/>
    <property type="molecule type" value="Genomic_DNA"/>
</dbReference>
<feature type="domain" description="C3H1-type" evidence="8">
    <location>
        <begin position="253"/>
        <end position="280"/>
    </location>
</feature>
<keyword evidence="1 6" id="KW-0479">Metal-binding</keyword>
<dbReference type="InterPro" id="IPR000571">
    <property type="entry name" value="Znf_CCCH"/>
</dbReference>
<feature type="zinc finger region" description="C3H1-type" evidence="6">
    <location>
        <begin position="253"/>
        <end position="280"/>
    </location>
</feature>
<evidence type="ECO:0000256" key="7">
    <source>
        <dbReference type="SAM" id="MobiDB-lite"/>
    </source>
</evidence>
<evidence type="ECO:0000256" key="5">
    <source>
        <dbReference type="PROSITE-ProRule" id="PRU00339"/>
    </source>
</evidence>
<keyword evidence="4 6" id="KW-0862">Zinc</keyword>
<keyword evidence="2 6" id="KW-0863">Zinc-finger</keyword>
<dbReference type="OrthoDB" id="245563at2759"/>
<dbReference type="SUPFAM" id="SSF90229">
    <property type="entry name" value="CCCH zinc finger"/>
    <property type="match status" value="1"/>
</dbReference>
<comment type="caution">
    <text evidence="9">The sequence shown here is derived from an EMBL/GenBank/DDBJ whole genome shotgun (WGS) entry which is preliminary data.</text>
</comment>
<dbReference type="GeneID" id="66076530"/>
<keyword evidence="3 5" id="KW-0802">TPR repeat</keyword>
<keyword evidence="10" id="KW-1185">Reference proteome</keyword>
<organism evidence="9 10">
    <name type="scientific">Marasmius oreades</name>
    <name type="common">fairy-ring Marasmius</name>
    <dbReference type="NCBI Taxonomy" id="181124"/>
    <lineage>
        <taxon>Eukaryota</taxon>
        <taxon>Fungi</taxon>
        <taxon>Dikarya</taxon>
        <taxon>Basidiomycota</taxon>
        <taxon>Agaricomycotina</taxon>
        <taxon>Agaricomycetes</taxon>
        <taxon>Agaricomycetidae</taxon>
        <taxon>Agaricales</taxon>
        <taxon>Marasmiineae</taxon>
        <taxon>Marasmiaceae</taxon>
        <taxon>Marasmius</taxon>
    </lineage>
</organism>